<dbReference type="EMBL" id="SRLO01000548">
    <property type="protein sequence ID" value="TNN52403.1"/>
    <property type="molecule type" value="Genomic_DNA"/>
</dbReference>
<evidence type="ECO:0000313" key="1">
    <source>
        <dbReference type="EMBL" id="TNN52403.1"/>
    </source>
</evidence>
<gene>
    <name evidence="1" type="ORF">EYF80_037363</name>
</gene>
<keyword evidence="2" id="KW-1185">Reference proteome</keyword>
<accession>A0A4Z2GHM8</accession>
<reference evidence="1 2" key="1">
    <citation type="submission" date="2019-03" db="EMBL/GenBank/DDBJ databases">
        <title>First draft genome of Liparis tanakae, snailfish: a comprehensive survey of snailfish specific genes.</title>
        <authorList>
            <person name="Kim W."/>
            <person name="Song I."/>
            <person name="Jeong J.-H."/>
            <person name="Kim D."/>
            <person name="Kim S."/>
            <person name="Ryu S."/>
            <person name="Song J.Y."/>
            <person name="Lee S.K."/>
        </authorList>
    </citation>
    <scope>NUCLEOTIDE SEQUENCE [LARGE SCALE GENOMIC DNA]</scope>
    <source>
        <tissue evidence="1">Muscle</tissue>
    </source>
</reference>
<proteinExistence type="predicted"/>
<name>A0A4Z2GHM8_9TELE</name>
<evidence type="ECO:0000313" key="2">
    <source>
        <dbReference type="Proteomes" id="UP000314294"/>
    </source>
</evidence>
<organism evidence="1 2">
    <name type="scientific">Liparis tanakae</name>
    <name type="common">Tanaka's snailfish</name>
    <dbReference type="NCBI Taxonomy" id="230148"/>
    <lineage>
        <taxon>Eukaryota</taxon>
        <taxon>Metazoa</taxon>
        <taxon>Chordata</taxon>
        <taxon>Craniata</taxon>
        <taxon>Vertebrata</taxon>
        <taxon>Euteleostomi</taxon>
        <taxon>Actinopterygii</taxon>
        <taxon>Neopterygii</taxon>
        <taxon>Teleostei</taxon>
        <taxon>Neoteleostei</taxon>
        <taxon>Acanthomorphata</taxon>
        <taxon>Eupercaria</taxon>
        <taxon>Perciformes</taxon>
        <taxon>Cottioidei</taxon>
        <taxon>Cottales</taxon>
        <taxon>Liparidae</taxon>
        <taxon>Liparis</taxon>
    </lineage>
</organism>
<dbReference type="Proteomes" id="UP000314294">
    <property type="component" value="Unassembled WGS sequence"/>
</dbReference>
<protein>
    <submittedName>
        <fullName evidence="1">Uncharacterized protein</fullName>
    </submittedName>
</protein>
<dbReference type="AlphaFoldDB" id="A0A4Z2GHM8"/>
<comment type="caution">
    <text evidence="1">The sequence shown here is derived from an EMBL/GenBank/DDBJ whole genome shotgun (WGS) entry which is preliminary data.</text>
</comment>
<sequence length="172" mass="18779">MLDFKSICWNWLDQPTPKQQLDSLYLCDTSPLVSQKLASPVQGSPVWDSCGSSPHSVAGQPALVCPTKHTHSDRSAVSRPALLDAHLRHPPTARPVNHRVLWSGVSSWSGVNSWSGVSGWSEVRSWSEVSSWSGVSLTSMAMSENFSPASRTTSPSLKMGHSLSLSLWQLLR</sequence>